<dbReference type="Gene3D" id="3.40.50.300">
    <property type="entry name" value="P-loop containing nucleotide triphosphate hydrolases"/>
    <property type="match status" value="2"/>
</dbReference>
<dbReference type="PANTHER" id="PTHR32182">
    <property type="entry name" value="DNA REPLICATION AND REPAIR PROTEIN RECF"/>
    <property type="match status" value="1"/>
</dbReference>
<dbReference type="InterPro" id="IPR003959">
    <property type="entry name" value="ATPase_AAA_core"/>
</dbReference>
<keyword evidence="3" id="KW-1185">Reference proteome</keyword>
<accession>A0ABW1AWR9</accession>
<dbReference type="PANTHER" id="PTHR32182:SF22">
    <property type="entry name" value="ATP-DEPENDENT ENDONUCLEASE, OLD FAMILY-RELATED"/>
    <property type="match status" value="1"/>
</dbReference>
<dbReference type="Pfam" id="PF13304">
    <property type="entry name" value="AAA_21"/>
    <property type="match status" value="1"/>
</dbReference>
<dbReference type="EMBL" id="JBHSOG010000098">
    <property type="protein sequence ID" value="MFC5771705.1"/>
    <property type="molecule type" value="Genomic_DNA"/>
</dbReference>
<protein>
    <submittedName>
        <fullName evidence="2">AAA family ATPase</fullName>
    </submittedName>
</protein>
<gene>
    <name evidence="2" type="ORF">ACFPTN_20190</name>
</gene>
<comment type="caution">
    <text evidence="2">The sequence shown here is derived from an EMBL/GenBank/DDBJ whole genome shotgun (WGS) entry which is preliminary data.</text>
</comment>
<organism evidence="2 3">
    <name type="scientific">Thauera sinica</name>
    <dbReference type="NCBI Taxonomy" id="2665146"/>
    <lineage>
        <taxon>Bacteria</taxon>
        <taxon>Pseudomonadati</taxon>
        <taxon>Pseudomonadota</taxon>
        <taxon>Betaproteobacteria</taxon>
        <taxon>Rhodocyclales</taxon>
        <taxon>Zoogloeaceae</taxon>
        <taxon>Thauera</taxon>
    </lineage>
</organism>
<evidence type="ECO:0000313" key="3">
    <source>
        <dbReference type="Proteomes" id="UP001595974"/>
    </source>
</evidence>
<evidence type="ECO:0000259" key="1">
    <source>
        <dbReference type="Pfam" id="PF13304"/>
    </source>
</evidence>
<dbReference type="RefSeq" id="WP_096450973.1">
    <property type="nucleotide sequence ID" value="NZ_JBHSOG010000098.1"/>
</dbReference>
<dbReference type="SUPFAM" id="SSF52540">
    <property type="entry name" value="P-loop containing nucleoside triphosphate hydrolases"/>
    <property type="match status" value="1"/>
</dbReference>
<dbReference type="Proteomes" id="UP001595974">
    <property type="component" value="Unassembled WGS sequence"/>
</dbReference>
<evidence type="ECO:0000313" key="2">
    <source>
        <dbReference type="EMBL" id="MFC5771705.1"/>
    </source>
</evidence>
<proteinExistence type="predicted"/>
<reference evidence="3" key="1">
    <citation type="journal article" date="2019" name="Int. J. Syst. Evol. Microbiol.">
        <title>The Global Catalogue of Microorganisms (GCM) 10K type strain sequencing project: providing services to taxonomists for standard genome sequencing and annotation.</title>
        <authorList>
            <consortium name="The Broad Institute Genomics Platform"/>
            <consortium name="The Broad Institute Genome Sequencing Center for Infectious Disease"/>
            <person name="Wu L."/>
            <person name="Ma J."/>
        </authorList>
    </citation>
    <scope>NUCLEOTIDE SEQUENCE [LARGE SCALE GENOMIC DNA]</scope>
    <source>
        <strain evidence="3">SHR3</strain>
    </source>
</reference>
<dbReference type="CDD" id="cd00267">
    <property type="entry name" value="ABC_ATPase"/>
    <property type="match status" value="1"/>
</dbReference>
<sequence length="414" mass="46277">MLNRLEFDSVGPAQTMSLDFAPRINLIAGDNGLGKSFLLDTAWWALTRTWARRLIVPHLPPALPSISFSYTKKTSGDYEYTSKFDRASDNWSVKPSRPAIPGLVLYAQVDGGFAVWDPARNYWKKETPDRPQAFLFKPEEVWEGNALCEGLVRDWASWQRERGDAFAVLCKVLDTLSPSGSGKLTPGELRKIALDDPKQYPTLRMPYGQDVAVVHASAGMRRILAVAYLLVWAWREHVASSELQGTAPAKEIILLFDEIEAHLHPQWQRLIVPALLQVMDVLTGNHDASVQLIAATHSPLVLASVEPVFDSELDKLFLLEERAGEVLLREQAWAKQGDVLNWLVSDAFGLDQARSIEAERAIEAAEALMRGEEALPAGLETKDAIHAELERVLAGHDVFWPRWVVWVEAQESQA</sequence>
<dbReference type="InterPro" id="IPR027417">
    <property type="entry name" value="P-loop_NTPase"/>
</dbReference>
<feature type="domain" description="ATPase AAA-type core" evidence="1">
    <location>
        <begin position="24"/>
        <end position="303"/>
    </location>
</feature>
<name>A0ABW1AWR9_9RHOO</name>